<organism evidence="7 8">
    <name type="scientific">Polychaeton citri CBS 116435</name>
    <dbReference type="NCBI Taxonomy" id="1314669"/>
    <lineage>
        <taxon>Eukaryota</taxon>
        <taxon>Fungi</taxon>
        <taxon>Dikarya</taxon>
        <taxon>Ascomycota</taxon>
        <taxon>Pezizomycotina</taxon>
        <taxon>Dothideomycetes</taxon>
        <taxon>Dothideomycetidae</taxon>
        <taxon>Capnodiales</taxon>
        <taxon>Capnodiaceae</taxon>
        <taxon>Polychaeton</taxon>
    </lineage>
</organism>
<dbReference type="InterPro" id="IPR052405">
    <property type="entry name" value="Mito_Transl_Release_Factor"/>
</dbReference>
<evidence type="ECO:0000313" key="8">
    <source>
        <dbReference type="Proteomes" id="UP000799441"/>
    </source>
</evidence>
<feature type="compositionally biased region" description="Basic and acidic residues" evidence="5">
    <location>
        <begin position="85"/>
        <end position="104"/>
    </location>
</feature>
<feature type="region of interest" description="Disordered" evidence="5">
    <location>
        <begin position="85"/>
        <end position="150"/>
    </location>
</feature>
<feature type="domain" description="Prokaryotic-type class I peptide chain release factors" evidence="6">
    <location>
        <begin position="24"/>
        <end position="121"/>
    </location>
</feature>
<comment type="subcellular location">
    <subcellularLocation>
        <location evidence="1">Mitochondrion</location>
    </subcellularLocation>
</comment>
<comment type="caution">
    <text evidence="7">The sequence shown here is derived from an EMBL/GenBank/DDBJ whole genome shotgun (WGS) entry which is preliminary data.</text>
</comment>
<protein>
    <recommendedName>
        <fullName evidence="6">Prokaryotic-type class I peptide chain release factors domain-containing protein</fullName>
    </recommendedName>
</protein>
<proteinExistence type="inferred from homology"/>
<dbReference type="InterPro" id="IPR000352">
    <property type="entry name" value="Pep_chain_release_fac_I"/>
</dbReference>
<dbReference type="AlphaFoldDB" id="A0A9P4Q7L8"/>
<dbReference type="InterPro" id="IPR045853">
    <property type="entry name" value="Pep_chain_release_fac_I_sf"/>
</dbReference>
<name>A0A9P4Q7L8_9PEZI</name>
<evidence type="ECO:0000256" key="2">
    <source>
        <dbReference type="ARBA" id="ARBA00010835"/>
    </source>
</evidence>
<evidence type="ECO:0000256" key="1">
    <source>
        <dbReference type="ARBA" id="ARBA00004173"/>
    </source>
</evidence>
<evidence type="ECO:0000256" key="3">
    <source>
        <dbReference type="ARBA" id="ARBA00022946"/>
    </source>
</evidence>
<dbReference type="EMBL" id="MU003785">
    <property type="protein sequence ID" value="KAF2722102.1"/>
    <property type="molecule type" value="Genomic_DNA"/>
</dbReference>
<dbReference type="PANTHER" id="PTHR46203:SF1">
    <property type="entry name" value="MITOCHONDRIAL TRANSLATION RELEASE FACTOR IN RESCUE"/>
    <property type="match status" value="1"/>
</dbReference>
<comment type="similarity">
    <text evidence="2">Belongs to the prokaryotic/mitochondrial release factor family.</text>
</comment>
<keyword evidence="4" id="KW-0496">Mitochondrion</keyword>
<evidence type="ECO:0000313" key="7">
    <source>
        <dbReference type="EMBL" id="KAF2722102.1"/>
    </source>
</evidence>
<dbReference type="GO" id="GO:0032543">
    <property type="term" value="P:mitochondrial translation"/>
    <property type="evidence" value="ECO:0007669"/>
    <property type="project" value="UniProtKB-ARBA"/>
</dbReference>
<evidence type="ECO:0000256" key="5">
    <source>
        <dbReference type="SAM" id="MobiDB-lite"/>
    </source>
</evidence>
<accession>A0A9P4Q7L8</accession>
<feature type="region of interest" description="Disordered" evidence="5">
    <location>
        <begin position="27"/>
        <end position="46"/>
    </location>
</feature>
<reference evidence="7" key="1">
    <citation type="journal article" date="2020" name="Stud. Mycol.">
        <title>101 Dothideomycetes genomes: a test case for predicting lifestyles and emergence of pathogens.</title>
        <authorList>
            <person name="Haridas S."/>
            <person name="Albert R."/>
            <person name="Binder M."/>
            <person name="Bloem J."/>
            <person name="Labutti K."/>
            <person name="Salamov A."/>
            <person name="Andreopoulos B."/>
            <person name="Baker S."/>
            <person name="Barry K."/>
            <person name="Bills G."/>
            <person name="Bluhm B."/>
            <person name="Cannon C."/>
            <person name="Castanera R."/>
            <person name="Culley D."/>
            <person name="Daum C."/>
            <person name="Ezra D."/>
            <person name="Gonzalez J."/>
            <person name="Henrissat B."/>
            <person name="Kuo A."/>
            <person name="Liang C."/>
            <person name="Lipzen A."/>
            <person name="Lutzoni F."/>
            <person name="Magnuson J."/>
            <person name="Mondo S."/>
            <person name="Nolan M."/>
            <person name="Ohm R."/>
            <person name="Pangilinan J."/>
            <person name="Park H.-J."/>
            <person name="Ramirez L."/>
            <person name="Alfaro M."/>
            <person name="Sun H."/>
            <person name="Tritt A."/>
            <person name="Yoshinaga Y."/>
            <person name="Zwiers L.-H."/>
            <person name="Turgeon B."/>
            <person name="Goodwin S."/>
            <person name="Spatafora J."/>
            <person name="Crous P."/>
            <person name="Grigoriev I."/>
        </authorList>
    </citation>
    <scope>NUCLEOTIDE SEQUENCE</scope>
    <source>
        <strain evidence="7">CBS 116435</strain>
    </source>
</reference>
<keyword evidence="3" id="KW-0809">Transit peptide</keyword>
<dbReference type="GO" id="GO:0005739">
    <property type="term" value="C:mitochondrion"/>
    <property type="evidence" value="ECO:0007669"/>
    <property type="project" value="UniProtKB-SubCell"/>
</dbReference>
<feature type="compositionally biased region" description="Basic residues" evidence="5">
    <location>
        <begin position="105"/>
        <end position="120"/>
    </location>
</feature>
<dbReference type="PANTHER" id="PTHR46203">
    <property type="entry name" value="PROBABLE PEPTIDE CHAIN RELEASE FACTOR C12ORF65"/>
    <property type="match status" value="1"/>
</dbReference>
<keyword evidence="8" id="KW-1185">Reference proteome</keyword>
<dbReference type="Gene3D" id="3.30.160.20">
    <property type="match status" value="1"/>
</dbReference>
<sequence length="150" mass="16627">MCLSGRPIATSSRLFEKALPPRRKIDENEIEESFLKGSGPGGQKINKTNSAVQIKHLPTGIVVKCQDQRSRDFNRKVAREILGEKLDEMEKGDKSRNAIKAERARSKKASASKKSKRKYKKLAEEKGDVSNRGHGTAEVVDIAEDNKPPG</sequence>
<gene>
    <name evidence="7" type="ORF">K431DRAFT_319937</name>
</gene>
<dbReference type="OrthoDB" id="277888at2759"/>
<dbReference type="FunFam" id="3.30.160.20:FF:000065">
    <property type="entry name" value="Peptidyl-tRNA hydrolase domain protein"/>
    <property type="match status" value="1"/>
</dbReference>
<dbReference type="SUPFAM" id="SSF75620">
    <property type="entry name" value="Release factor"/>
    <property type="match status" value="1"/>
</dbReference>
<evidence type="ECO:0000259" key="6">
    <source>
        <dbReference type="Pfam" id="PF00472"/>
    </source>
</evidence>
<dbReference type="Pfam" id="PF00472">
    <property type="entry name" value="RF-1"/>
    <property type="match status" value="1"/>
</dbReference>
<feature type="compositionally biased region" description="Basic and acidic residues" evidence="5">
    <location>
        <begin position="121"/>
        <end position="131"/>
    </location>
</feature>
<evidence type="ECO:0000256" key="4">
    <source>
        <dbReference type="ARBA" id="ARBA00023128"/>
    </source>
</evidence>
<dbReference type="GO" id="GO:0003747">
    <property type="term" value="F:translation release factor activity"/>
    <property type="evidence" value="ECO:0007669"/>
    <property type="project" value="InterPro"/>
</dbReference>
<dbReference type="Proteomes" id="UP000799441">
    <property type="component" value="Unassembled WGS sequence"/>
</dbReference>